<sequence length="432" mass="49460">MNFDLPPDLKSHLQSIDAFIHSTILPLQHSNDNDRFFDHRREYSRTDWEQNGNPRPEWEELLKQARHRADEAGFYRFALPKQYGGQEHPETNLWMSAIRFQLSSHPIYGGGLGLANDLQNEHSIIGNFPDVLMIHHFGSGEQRQTFIPARLRGEFRTTFGLTEPDHGSDATFMSTVARRERDGFEITGVKKWQTGAHHCTHFLVFARTSGASGSAKGITAFFIPRDTPGIRIASYEWTLNMPTDHATVELDRVWVPETAILGKIDQGLAIAQTFVHENRIRQAASSCGAAKFCLDRSIERARSRKIWGEMLRLLILKTSWEMDRVVAACKSSEVQQPPWVAIERQLSDQVAMCNFWANRLCCQAADRAIQIHGGDGYSRHYPFEHIYRHFRRYRITEGAEEIQMRKIAAYIFGFAGPKKTEMEAIEKTKAKI</sequence>
<feature type="domain" description="Acyl-CoA dehydrogenase/oxidase C-terminal" evidence="6">
    <location>
        <begin position="265"/>
        <end position="409"/>
    </location>
</feature>
<dbReference type="GO" id="GO:0003995">
    <property type="term" value="F:acyl-CoA dehydrogenase activity"/>
    <property type="evidence" value="ECO:0007669"/>
    <property type="project" value="TreeGrafter"/>
</dbReference>
<dbReference type="FunFam" id="1.20.140.10:FF:000037">
    <property type="entry name" value="Similar to acyl-CoA dehydrogenase"/>
    <property type="match status" value="1"/>
</dbReference>
<dbReference type="Pfam" id="PF02770">
    <property type="entry name" value="Acyl-CoA_dh_M"/>
    <property type="match status" value="1"/>
</dbReference>
<reference evidence="8" key="2">
    <citation type="journal article" date="2023" name="IMA Fungus">
        <title>Comparative genomic study of the Penicillium genus elucidates a diverse pangenome and 15 lateral gene transfer events.</title>
        <authorList>
            <person name="Petersen C."/>
            <person name="Sorensen T."/>
            <person name="Nielsen M.R."/>
            <person name="Sondergaard T.E."/>
            <person name="Sorensen J.L."/>
            <person name="Fitzpatrick D.A."/>
            <person name="Frisvad J.C."/>
            <person name="Nielsen K.L."/>
        </authorList>
    </citation>
    <scope>NUCLEOTIDE SEQUENCE</scope>
    <source>
        <strain evidence="8">IBT 15544</strain>
    </source>
</reference>
<keyword evidence="9" id="KW-1185">Reference proteome</keyword>
<keyword evidence="3 5" id="KW-0285">Flavoprotein</keyword>
<comment type="cofactor">
    <cofactor evidence="1 5">
        <name>FAD</name>
        <dbReference type="ChEBI" id="CHEBI:57692"/>
    </cofactor>
</comment>
<keyword evidence="4 5" id="KW-0274">FAD</keyword>
<dbReference type="GeneID" id="83181156"/>
<dbReference type="InterPro" id="IPR009100">
    <property type="entry name" value="AcylCoA_DH/oxidase_NM_dom_sf"/>
</dbReference>
<dbReference type="RefSeq" id="XP_058308046.1">
    <property type="nucleotide sequence ID" value="XM_058453855.1"/>
</dbReference>
<evidence type="ECO:0000313" key="9">
    <source>
        <dbReference type="Proteomes" id="UP001150904"/>
    </source>
</evidence>
<dbReference type="Proteomes" id="UP001150904">
    <property type="component" value="Unassembled WGS sequence"/>
</dbReference>
<protein>
    <recommendedName>
        <fullName evidence="10">Acyl-CoA dehydrogenase</fullName>
    </recommendedName>
</protein>
<comment type="caution">
    <text evidence="8">The sequence shown here is derived from an EMBL/GenBank/DDBJ whole genome shotgun (WGS) entry which is preliminary data.</text>
</comment>
<dbReference type="Gene3D" id="1.20.140.10">
    <property type="entry name" value="Butyryl-CoA Dehydrogenase, subunit A, domain 3"/>
    <property type="match status" value="1"/>
</dbReference>
<dbReference type="PANTHER" id="PTHR43884:SF34">
    <property type="entry name" value="ACYL-COA DEHYDROGENASE FAMILY PROTEIN"/>
    <property type="match status" value="1"/>
</dbReference>
<evidence type="ECO:0000259" key="7">
    <source>
        <dbReference type="Pfam" id="PF02770"/>
    </source>
</evidence>
<evidence type="ECO:0008006" key="10">
    <source>
        <dbReference type="Google" id="ProtNLM"/>
    </source>
</evidence>
<evidence type="ECO:0000256" key="4">
    <source>
        <dbReference type="ARBA" id="ARBA00022827"/>
    </source>
</evidence>
<evidence type="ECO:0000256" key="2">
    <source>
        <dbReference type="ARBA" id="ARBA00009347"/>
    </source>
</evidence>
<dbReference type="Gene3D" id="1.10.540.10">
    <property type="entry name" value="Acyl-CoA dehydrogenase/oxidase, N-terminal domain"/>
    <property type="match status" value="1"/>
</dbReference>
<evidence type="ECO:0000259" key="6">
    <source>
        <dbReference type="Pfam" id="PF00441"/>
    </source>
</evidence>
<organism evidence="8 9">
    <name type="scientific">Penicillium cinerascens</name>
    <dbReference type="NCBI Taxonomy" id="70096"/>
    <lineage>
        <taxon>Eukaryota</taxon>
        <taxon>Fungi</taxon>
        <taxon>Dikarya</taxon>
        <taxon>Ascomycota</taxon>
        <taxon>Pezizomycotina</taxon>
        <taxon>Eurotiomycetes</taxon>
        <taxon>Eurotiomycetidae</taxon>
        <taxon>Eurotiales</taxon>
        <taxon>Aspergillaceae</taxon>
        <taxon>Penicillium</taxon>
    </lineage>
</organism>
<feature type="domain" description="Acyl-CoA oxidase/dehydrogenase middle" evidence="7">
    <location>
        <begin position="159"/>
        <end position="252"/>
    </location>
</feature>
<dbReference type="InterPro" id="IPR006091">
    <property type="entry name" value="Acyl-CoA_Oxase/DH_mid-dom"/>
</dbReference>
<dbReference type="GO" id="GO:0046359">
    <property type="term" value="P:butyrate catabolic process"/>
    <property type="evidence" value="ECO:0007669"/>
    <property type="project" value="TreeGrafter"/>
</dbReference>
<evidence type="ECO:0000256" key="1">
    <source>
        <dbReference type="ARBA" id="ARBA00001974"/>
    </source>
</evidence>
<comment type="similarity">
    <text evidence="2 5">Belongs to the acyl-CoA dehydrogenase family.</text>
</comment>
<evidence type="ECO:0000256" key="5">
    <source>
        <dbReference type="RuleBase" id="RU362125"/>
    </source>
</evidence>
<dbReference type="GO" id="GO:0033539">
    <property type="term" value="P:fatty acid beta-oxidation using acyl-CoA dehydrogenase"/>
    <property type="evidence" value="ECO:0007669"/>
    <property type="project" value="TreeGrafter"/>
</dbReference>
<evidence type="ECO:0000313" key="8">
    <source>
        <dbReference type="EMBL" id="KAJ5202130.1"/>
    </source>
</evidence>
<dbReference type="InterPro" id="IPR009075">
    <property type="entry name" value="AcylCo_DH/oxidase_C"/>
</dbReference>
<dbReference type="EMBL" id="JAPQKR010000013">
    <property type="protein sequence ID" value="KAJ5202130.1"/>
    <property type="molecule type" value="Genomic_DNA"/>
</dbReference>
<evidence type="ECO:0000256" key="3">
    <source>
        <dbReference type="ARBA" id="ARBA00022630"/>
    </source>
</evidence>
<dbReference type="PANTHER" id="PTHR43884">
    <property type="entry name" value="ACYL-COA DEHYDROGENASE"/>
    <property type="match status" value="1"/>
</dbReference>
<dbReference type="Gene3D" id="2.40.110.10">
    <property type="entry name" value="Butyryl-CoA Dehydrogenase, subunit A, domain 2"/>
    <property type="match status" value="1"/>
</dbReference>
<gene>
    <name evidence="8" type="ORF">N7498_006793</name>
</gene>
<dbReference type="InterPro" id="IPR037069">
    <property type="entry name" value="AcylCoA_DH/ox_N_sf"/>
</dbReference>
<dbReference type="SUPFAM" id="SSF56645">
    <property type="entry name" value="Acyl-CoA dehydrogenase NM domain-like"/>
    <property type="match status" value="1"/>
</dbReference>
<proteinExistence type="inferred from homology"/>
<dbReference type="Pfam" id="PF00441">
    <property type="entry name" value="Acyl-CoA_dh_1"/>
    <property type="match status" value="1"/>
</dbReference>
<dbReference type="GO" id="GO:0050660">
    <property type="term" value="F:flavin adenine dinucleotide binding"/>
    <property type="evidence" value="ECO:0007669"/>
    <property type="project" value="InterPro"/>
</dbReference>
<keyword evidence="5" id="KW-0560">Oxidoreductase</keyword>
<accession>A0A9W9SY33</accession>
<dbReference type="AlphaFoldDB" id="A0A9W9SY33"/>
<dbReference type="OrthoDB" id="9988775at2759"/>
<dbReference type="CDD" id="cd00567">
    <property type="entry name" value="ACAD"/>
    <property type="match status" value="1"/>
</dbReference>
<dbReference type="InterPro" id="IPR036250">
    <property type="entry name" value="AcylCo_DH-like_C"/>
</dbReference>
<reference evidence="8" key="1">
    <citation type="submission" date="2022-12" db="EMBL/GenBank/DDBJ databases">
        <authorList>
            <person name="Petersen C."/>
        </authorList>
    </citation>
    <scope>NUCLEOTIDE SEQUENCE</scope>
    <source>
        <strain evidence="8">IBT 15544</strain>
    </source>
</reference>
<name>A0A9W9SY33_9EURO</name>
<dbReference type="InterPro" id="IPR046373">
    <property type="entry name" value="Acyl-CoA_Oxase/DH_mid-dom_sf"/>
</dbReference>
<dbReference type="SUPFAM" id="SSF47203">
    <property type="entry name" value="Acyl-CoA dehydrogenase C-terminal domain-like"/>
    <property type="match status" value="1"/>
</dbReference>